<dbReference type="Gene3D" id="3.40.50.300">
    <property type="entry name" value="P-loop containing nucleotide triphosphate hydrolases"/>
    <property type="match status" value="2"/>
</dbReference>
<dbReference type="PROSITE" id="PS51194">
    <property type="entry name" value="HELICASE_CTER"/>
    <property type="match status" value="1"/>
</dbReference>
<comment type="similarity">
    <text evidence="7">Belongs to the DEAD box helicase family.</text>
</comment>
<dbReference type="InterPro" id="IPR001650">
    <property type="entry name" value="Helicase_C-like"/>
</dbReference>
<evidence type="ECO:0000259" key="10">
    <source>
        <dbReference type="PROSITE" id="PS51194"/>
    </source>
</evidence>
<keyword evidence="1 7" id="KW-0547">Nucleotide-binding</keyword>
<reference evidence="12 13" key="2">
    <citation type="journal article" date="2019" name="G3 (Bethesda)">
        <title>Hybrid Assembly of the Genome of the Entomopathogenic Nematode Steinernema carpocapsae Identifies the X-Chromosome.</title>
        <authorList>
            <person name="Serra L."/>
            <person name="Macchietto M."/>
            <person name="Macias-Munoz A."/>
            <person name="McGill C.J."/>
            <person name="Rodriguez I.M."/>
            <person name="Rodriguez B."/>
            <person name="Murad R."/>
            <person name="Mortazavi A."/>
        </authorList>
    </citation>
    <scope>NUCLEOTIDE SEQUENCE [LARGE SCALE GENOMIC DNA]</scope>
    <source>
        <strain evidence="12 13">ALL</strain>
    </source>
</reference>
<evidence type="ECO:0000259" key="9">
    <source>
        <dbReference type="PROSITE" id="PS51192"/>
    </source>
</evidence>
<dbReference type="InterPro" id="IPR014001">
    <property type="entry name" value="Helicase_ATP-bd"/>
</dbReference>
<keyword evidence="5 7" id="KW-0694">RNA-binding</keyword>
<dbReference type="InterPro" id="IPR011545">
    <property type="entry name" value="DEAD/DEAH_box_helicase_dom"/>
</dbReference>
<dbReference type="AlphaFoldDB" id="A0A4U5LP43"/>
<comment type="domain">
    <text evidence="7">The Q motif is unique to and characteristic of the DEAD box family of RNA helicases and controls ATP binding and hydrolysis.</text>
</comment>
<dbReference type="CDD" id="cd18787">
    <property type="entry name" value="SF2_C_DEAD"/>
    <property type="match status" value="1"/>
</dbReference>
<keyword evidence="2 7" id="KW-0378">Hydrolase</keyword>
<evidence type="ECO:0000256" key="4">
    <source>
        <dbReference type="ARBA" id="ARBA00022840"/>
    </source>
</evidence>
<keyword evidence="4 7" id="KW-0067">ATP-binding</keyword>
<dbReference type="SUPFAM" id="SSF52540">
    <property type="entry name" value="P-loop containing nucleoside triphosphate hydrolases"/>
    <property type="match status" value="1"/>
</dbReference>
<dbReference type="InterPro" id="IPR027417">
    <property type="entry name" value="P-loop_NTPase"/>
</dbReference>
<name>A0A4U5LP43_STECR</name>
<evidence type="ECO:0000256" key="6">
    <source>
        <dbReference type="PROSITE-ProRule" id="PRU00552"/>
    </source>
</evidence>
<keyword evidence="3 7" id="KW-0347">Helicase</keyword>
<dbReference type="PROSITE" id="PS51195">
    <property type="entry name" value="Q_MOTIF"/>
    <property type="match status" value="1"/>
</dbReference>
<feature type="region of interest" description="Disordered" evidence="8">
    <location>
        <begin position="81"/>
        <end position="147"/>
    </location>
</feature>
<evidence type="ECO:0000256" key="3">
    <source>
        <dbReference type="ARBA" id="ARBA00022806"/>
    </source>
</evidence>
<evidence type="ECO:0000259" key="11">
    <source>
        <dbReference type="PROSITE" id="PS51195"/>
    </source>
</evidence>
<dbReference type="STRING" id="34508.A0A4U5LP43"/>
<feature type="compositionally biased region" description="Basic residues" evidence="8">
    <location>
        <begin position="98"/>
        <end position="115"/>
    </location>
</feature>
<dbReference type="PANTHER" id="PTHR24031">
    <property type="entry name" value="RNA HELICASE"/>
    <property type="match status" value="1"/>
</dbReference>
<evidence type="ECO:0000313" key="12">
    <source>
        <dbReference type="EMBL" id="TKR57678.1"/>
    </source>
</evidence>
<dbReference type="PROSITE" id="PS51192">
    <property type="entry name" value="HELICASE_ATP_BIND_1"/>
    <property type="match status" value="1"/>
</dbReference>
<comment type="catalytic activity">
    <reaction evidence="7">
        <text>ATP + H2O = ADP + phosphate + H(+)</text>
        <dbReference type="Rhea" id="RHEA:13065"/>
        <dbReference type="ChEBI" id="CHEBI:15377"/>
        <dbReference type="ChEBI" id="CHEBI:15378"/>
        <dbReference type="ChEBI" id="CHEBI:30616"/>
        <dbReference type="ChEBI" id="CHEBI:43474"/>
        <dbReference type="ChEBI" id="CHEBI:456216"/>
        <dbReference type="EC" id="3.6.4.13"/>
    </reaction>
</comment>
<evidence type="ECO:0000256" key="7">
    <source>
        <dbReference type="RuleBase" id="RU365068"/>
    </source>
</evidence>
<sequence>MPKVVAQGKWKTVAFPASLVDDPHFGAFGAFEEFVPDDDDVIYSKRGKALNVKKGKKVLAKEGKAKKEALKVDDAEEAIPEAVAEQNGEENSTTEAKKVKKVAKKKTSNVRKGKRKAAEAAVESDAEVPEKQSKAVNGASVPKKGKKKVVVDEPLDESLDLSQWLPFGLPDEVMKSIRFLKFTEPSKIQLEVLPYAVQHRMDILGAAETGSGKTLAFAIPLVCKLLQSKPEKRCLRAVVLTPTRELAIQVHGQIKHILKYTNLRSMIVIGGMSQQKQERLINRKPDIIVATPGRFWKLVSESIDGDYLNDFSGVESVVVDETDRMIEKGHFEEMEHLLDHISTHAPENRQTMLFSATLTYVHAAPKRVVHKGASGETVDDKIEKIVEKAHLRKNHKVIDITRAFGTAEALIESRMTCQDLLEKDANVFYLLKRYPGRTLIFMNSIDACRRFRAILMKLKVEPEPMMLHAKMHQKQRMKNLERFASTPNSILLSTDVAARGLDIKGVEHVIHYQVPKTAEIYVHRSGRTARASSSGVTVLMVDPLDANSYERIKKNLNRDVDLKLFPIDSNRLYEHLKNMIHLAGQSEAMEHRVRKITGSENWWMKMADDAEIELDETVLGKKDRQVAEEAAHYKAERKGVEAELKHLLSVPLPRADIKVTLEPSLDV</sequence>
<evidence type="ECO:0000256" key="5">
    <source>
        <dbReference type="ARBA" id="ARBA00022884"/>
    </source>
</evidence>
<evidence type="ECO:0000256" key="8">
    <source>
        <dbReference type="SAM" id="MobiDB-lite"/>
    </source>
</evidence>
<evidence type="ECO:0000313" key="13">
    <source>
        <dbReference type="Proteomes" id="UP000298663"/>
    </source>
</evidence>
<feature type="domain" description="DEAD-box RNA helicase Q" evidence="11">
    <location>
        <begin position="162"/>
        <end position="190"/>
    </location>
</feature>
<protein>
    <recommendedName>
        <fullName evidence="7">ATP-dependent RNA helicase</fullName>
        <ecNumber evidence="7">3.6.4.13</ecNumber>
    </recommendedName>
</protein>
<dbReference type="GO" id="GO:0003723">
    <property type="term" value="F:RNA binding"/>
    <property type="evidence" value="ECO:0007669"/>
    <property type="project" value="UniProtKB-UniRule"/>
</dbReference>
<comment type="caution">
    <text evidence="12">The sequence shown here is derived from an EMBL/GenBank/DDBJ whole genome shotgun (WGS) entry which is preliminary data.</text>
</comment>
<dbReference type="GO" id="GO:0005524">
    <property type="term" value="F:ATP binding"/>
    <property type="evidence" value="ECO:0007669"/>
    <property type="project" value="UniProtKB-UniRule"/>
</dbReference>
<proteinExistence type="inferred from homology"/>
<dbReference type="InterPro" id="IPR014014">
    <property type="entry name" value="RNA_helicase_DEAD_Q_motif"/>
</dbReference>
<feature type="short sequence motif" description="Q motif" evidence="6">
    <location>
        <begin position="162"/>
        <end position="190"/>
    </location>
</feature>
<gene>
    <name evidence="12" type="ORF">L596_030348</name>
</gene>
<dbReference type="CDD" id="cd17946">
    <property type="entry name" value="DEADc_DDX24"/>
    <property type="match status" value="1"/>
</dbReference>
<dbReference type="EC" id="3.6.4.13" evidence="7"/>
<reference evidence="12 13" key="1">
    <citation type="journal article" date="2015" name="Genome Biol.">
        <title>Comparative genomics of Steinernema reveals deeply conserved gene regulatory networks.</title>
        <authorList>
            <person name="Dillman A.R."/>
            <person name="Macchietto M."/>
            <person name="Porter C.F."/>
            <person name="Rogers A."/>
            <person name="Williams B."/>
            <person name="Antoshechkin I."/>
            <person name="Lee M.M."/>
            <person name="Goodwin Z."/>
            <person name="Lu X."/>
            <person name="Lewis E.E."/>
            <person name="Goodrich-Blair H."/>
            <person name="Stock S.P."/>
            <person name="Adams B.J."/>
            <person name="Sternberg P.W."/>
            <person name="Mortazavi A."/>
        </authorList>
    </citation>
    <scope>NUCLEOTIDE SEQUENCE [LARGE SCALE GENOMIC DNA]</scope>
    <source>
        <strain evidence="12 13">ALL</strain>
    </source>
</reference>
<accession>A0A4U5LP43</accession>
<feature type="domain" description="Helicase C-terminal" evidence="10">
    <location>
        <begin position="426"/>
        <end position="573"/>
    </location>
</feature>
<dbReference type="SMART" id="SM00490">
    <property type="entry name" value="HELICc"/>
    <property type="match status" value="1"/>
</dbReference>
<dbReference type="Pfam" id="PF00271">
    <property type="entry name" value="Helicase_C"/>
    <property type="match status" value="1"/>
</dbReference>
<evidence type="ECO:0000256" key="2">
    <source>
        <dbReference type="ARBA" id="ARBA00022801"/>
    </source>
</evidence>
<comment type="function">
    <text evidence="7">RNA helicase.</text>
</comment>
<organism evidence="12 13">
    <name type="scientific">Steinernema carpocapsae</name>
    <name type="common">Entomopathogenic nematode</name>
    <dbReference type="NCBI Taxonomy" id="34508"/>
    <lineage>
        <taxon>Eukaryota</taxon>
        <taxon>Metazoa</taxon>
        <taxon>Ecdysozoa</taxon>
        <taxon>Nematoda</taxon>
        <taxon>Chromadorea</taxon>
        <taxon>Rhabditida</taxon>
        <taxon>Tylenchina</taxon>
        <taxon>Panagrolaimomorpha</taxon>
        <taxon>Strongyloidoidea</taxon>
        <taxon>Steinernematidae</taxon>
        <taxon>Steinernema</taxon>
    </lineage>
</organism>
<keyword evidence="13" id="KW-1185">Reference proteome</keyword>
<dbReference type="Pfam" id="PF00270">
    <property type="entry name" value="DEAD"/>
    <property type="match status" value="1"/>
</dbReference>
<evidence type="ECO:0000256" key="1">
    <source>
        <dbReference type="ARBA" id="ARBA00022741"/>
    </source>
</evidence>
<dbReference type="OrthoDB" id="4310724at2759"/>
<dbReference type="GO" id="GO:0003724">
    <property type="term" value="F:RNA helicase activity"/>
    <property type="evidence" value="ECO:0007669"/>
    <property type="project" value="UniProtKB-EC"/>
</dbReference>
<dbReference type="SMART" id="SM00487">
    <property type="entry name" value="DEXDc"/>
    <property type="match status" value="1"/>
</dbReference>
<dbReference type="EMBL" id="AZBU02000014">
    <property type="protein sequence ID" value="TKR57678.1"/>
    <property type="molecule type" value="Genomic_DNA"/>
</dbReference>
<dbReference type="Proteomes" id="UP000298663">
    <property type="component" value="Unassembled WGS sequence"/>
</dbReference>
<feature type="domain" description="Helicase ATP-binding" evidence="9">
    <location>
        <begin position="194"/>
        <end position="359"/>
    </location>
</feature>
<dbReference type="GO" id="GO:0016787">
    <property type="term" value="F:hydrolase activity"/>
    <property type="evidence" value="ECO:0007669"/>
    <property type="project" value="UniProtKB-KW"/>
</dbReference>